<protein>
    <submittedName>
        <fullName evidence="1">Uncharacterized protein</fullName>
    </submittedName>
</protein>
<evidence type="ECO:0000313" key="1">
    <source>
        <dbReference type="EMBL" id="KKL53884.1"/>
    </source>
</evidence>
<name>A0A0F9CX83_9ZZZZ</name>
<dbReference type="EMBL" id="LAZR01031392">
    <property type="protein sequence ID" value="KKL53884.1"/>
    <property type="molecule type" value="Genomic_DNA"/>
</dbReference>
<organism evidence="1">
    <name type="scientific">marine sediment metagenome</name>
    <dbReference type="NCBI Taxonomy" id="412755"/>
    <lineage>
        <taxon>unclassified sequences</taxon>
        <taxon>metagenomes</taxon>
        <taxon>ecological metagenomes</taxon>
    </lineage>
</organism>
<reference evidence="1" key="1">
    <citation type="journal article" date="2015" name="Nature">
        <title>Complex archaea that bridge the gap between prokaryotes and eukaryotes.</title>
        <authorList>
            <person name="Spang A."/>
            <person name="Saw J.H."/>
            <person name="Jorgensen S.L."/>
            <person name="Zaremba-Niedzwiedzka K."/>
            <person name="Martijn J."/>
            <person name="Lind A.E."/>
            <person name="van Eijk R."/>
            <person name="Schleper C."/>
            <person name="Guy L."/>
            <person name="Ettema T.J."/>
        </authorList>
    </citation>
    <scope>NUCLEOTIDE SEQUENCE</scope>
</reference>
<comment type="caution">
    <text evidence="1">The sequence shown here is derived from an EMBL/GenBank/DDBJ whole genome shotgun (WGS) entry which is preliminary data.</text>
</comment>
<proteinExistence type="predicted"/>
<accession>A0A0F9CX83</accession>
<sequence>MPVVRDRRVGLAAGAVVANIMTGSEFERLPAPARVRVAMASDAVDVVADVSFGNVIIGSGISAPLEPAAGVGPRLPDELLVDDNADQGDLVLVRLRSGVAVATEVRTLVRIDFL</sequence>
<dbReference type="AlphaFoldDB" id="A0A0F9CX83"/>
<gene>
    <name evidence="1" type="ORF">LCGC14_2270940</name>
</gene>